<dbReference type="PANTHER" id="PTHR22891">
    <property type="entry name" value="EUKARYOTIC TRANSLATION INITIATION FACTOR 2C"/>
    <property type="match status" value="1"/>
</dbReference>
<dbReference type="InterPro" id="IPR003165">
    <property type="entry name" value="Piwi"/>
</dbReference>
<proteinExistence type="predicted"/>
<comment type="caution">
    <text evidence="2">The sequence shown here is derived from an EMBL/GenBank/DDBJ whole genome shotgun (WGS) entry which is preliminary data.</text>
</comment>
<sequence length="109" mass="12660">MLEIGNLQGTSRPAHYHVLWDENNFTVDEIQSLTNNLCYTARFYMEPDVADNTKLRGTRSKEGPVRPLPALKEKLVVYPRGDGRRGMHRTMWPQFLFQKFIRPLIGRGV</sequence>
<reference evidence="2 3" key="1">
    <citation type="submission" date="2024-08" db="EMBL/GenBank/DDBJ databases">
        <title>Insights into the chromosomal genome structure of Flemingia macrophylla.</title>
        <authorList>
            <person name="Ding Y."/>
            <person name="Zhao Y."/>
            <person name="Bi W."/>
            <person name="Wu M."/>
            <person name="Zhao G."/>
            <person name="Gong Y."/>
            <person name="Li W."/>
            <person name="Zhang P."/>
        </authorList>
    </citation>
    <scope>NUCLEOTIDE SEQUENCE [LARGE SCALE GENOMIC DNA]</scope>
    <source>
        <strain evidence="2">DYQJB</strain>
        <tissue evidence="2">Leaf</tissue>
    </source>
</reference>
<dbReference type="Pfam" id="PF02171">
    <property type="entry name" value="Piwi"/>
    <property type="match status" value="1"/>
</dbReference>
<keyword evidence="3" id="KW-1185">Reference proteome</keyword>
<dbReference type="AlphaFoldDB" id="A0ABD1MX90"/>
<feature type="domain" description="Piwi" evidence="1">
    <location>
        <begin position="7"/>
        <end position="41"/>
    </location>
</feature>
<dbReference type="EMBL" id="JBGMDY010000003">
    <property type="protein sequence ID" value="KAL2340455.1"/>
    <property type="molecule type" value="Genomic_DNA"/>
</dbReference>
<dbReference type="Gene3D" id="3.30.420.10">
    <property type="entry name" value="Ribonuclease H-like superfamily/Ribonuclease H"/>
    <property type="match status" value="1"/>
</dbReference>
<evidence type="ECO:0000313" key="3">
    <source>
        <dbReference type="Proteomes" id="UP001603857"/>
    </source>
</evidence>
<name>A0ABD1MX90_9FABA</name>
<accession>A0ABD1MX90</accession>
<dbReference type="InterPro" id="IPR012337">
    <property type="entry name" value="RNaseH-like_sf"/>
</dbReference>
<evidence type="ECO:0000259" key="1">
    <source>
        <dbReference type="Pfam" id="PF02171"/>
    </source>
</evidence>
<organism evidence="2 3">
    <name type="scientific">Flemingia macrophylla</name>
    <dbReference type="NCBI Taxonomy" id="520843"/>
    <lineage>
        <taxon>Eukaryota</taxon>
        <taxon>Viridiplantae</taxon>
        <taxon>Streptophyta</taxon>
        <taxon>Embryophyta</taxon>
        <taxon>Tracheophyta</taxon>
        <taxon>Spermatophyta</taxon>
        <taxon>Magnoliopsida</taxon>
        <taxon>eudicotyledons</taxon>
        <taxon>Gunneridae</taxon>
        <taxon>Pentapetalae</taxon>
        <taxon>rosids</taxon>
        <taxon>fabids</taxon>
        <taxon>Fabales</taxon>
        <taxon>Fabaceae</taxon>
        <taxon>Papilionoideae</taxon>
        <taxon>50 kb inversion clade</taxon>
        <taxon>NPAAA clade</taxon>
        <taxon>indigoferoid/millettioid clade</taxon>
        <taxon>Phaseoleae</taxon>
        <taxon>Flemingia</taxon>
    </lineage>
</organism>
<protein>
    <recommendedName>
        <fullName evidence="1">Piwi domain-containing protein</fullName>
    </recommendedName>
</protein>
<dbReference type="InterPro" id="IPR036397">
    <property type="entry name" value="RNaseH_sf"/>
</dbReference>
<dbReference type="Proteomes" id="UP001603857">
    <property type="component" value="Unassembled WGS sequence"/>
</dbReference>
<gene>
    <name evidence="2" type="ORF">Fmac_008395</name>
</gene>
<dbReference type="SUPFAM" id="SSF53098">
    <property type="entry name" value="Ribonuclease H-like"/>
    <property type="match status" value="1"/>
</dbReference>
<evidence type="ECO:0000313" key="2">
    <source>
        <dbReference type="EMBL" id="KAL2340455.1"/>
    </source>
</evidence>